<reference evidence="3" key="1">
    <citation type="submission" date="2019-12" db="EMBL/GenBank/DDBJ databases">
        <title>Comparative genomics gives insights into the taxonomy of the Azoarcus-Aromatoleum group and reveals separate origins of nif in the plant-associated Azoarcus and non-plant-associated Aromatoleum sub-groups.</title>
        <authorList>
            <person name="Lafos M."/>
            <person name="Maluk M."/>
            <person name="Batista M."/>
            <person name="Junghare M."/>
            <person name="Carmona M."/>
            <person name="Faoro H."/>
            <person name="Cruz L.M."/>
            <person name="Battistoni F."/>
            <person name="De Souza E."/>
            <person name="Pedrosa F."/>
            <person name="Chen W.-M."/>
            <person name="Poole P.S."/>
            <person name="Dixon R.A."/>
            <person name="James E.K."/>
        </authorList>
    </citation>
    <scope>NUCLEOTIDE SEQUENCE</scope>
    <source>
        <strain evidence="3">U120</strain>
    </source>
</reference>
<proteinExistence type="predicted"/>
<evidence type="ECO:0000313" key="3">
    <source>
        <dbReference type="EMBL" id="NMF93545.1"/>
    </source>
</evidence>
<keyword evidence="2" id="KW-0472">Membrane</keyword>
<accession>A0ABX1N2Q8</accession>
<protein>
    <submittedName>
        <fullName evidence="3">DUF2970 domain-containing protein</fullName>
    </submittedName>
</protein>
<dbReference type="Proteomes" id="UP000601990">
    <property type="component" value="Unassembled WGS sequence"/>
</dbReference>
<feature type="region of interest" description="Disordered" evidence="1">
    <location>
        <begin position="1"/>
        <end position="23"/>
    </location>
</feature>
<keyword evidence="4" id="KW-1185">Reference proteome</keyword>
<dbReference type="EMBL" id="WTVH01000015">
    <property type="protein sequence ID" value="NMF93545.1"/>
    <property type="molecule type" value="Genomic_DNA"/>
</dbReference>
<dbReference type="InterPro" id="IPR021344">
    <property type="entry name" value="DUF2970"/>
</dbReference>
<keyword evidence="2" id="KW-0812">Transmembrane</keyword>
<organism evidence="3 4">
    <name type="scientific">Aromatoleum buckelii</name>
    <dbReference type="NCBI Taxonomy" id="200254"/>
    <lineage>
        <taxon>Bacteria</taxon>
        <taxon>Pseudomonadati</taxon>
        <taxon>Pseudomonadota</taxon>
        <taxon>Betaproteobacteria</taxon>
        <taxon>Rhodocyclales</taxon>
        <taxon>Rhodocyclaceae</taxon>
        <taxon>Aromatoleum</taxon>
    </lineage>
</organism>
<name>A0ABX1N2Q8_9RHOO</name>
<keyword evidence="2" id="KW-1133">Transmembrane helix</keyword>
<evidence type="ECO:0000256" key="2">
    <source>
        <dbReference type="SAM" id="Phobius"/>
    </source>
</evidence>
<dbReference type="RefSeq" id="WP_169198812.1">
    <property type="nucleotide sequence ID" value="NZ_WTVH02000009.1"/>
</dbReference>
<gene>
    <name evidence="3" type="ORF">GO608_09425</name>
</gene>
<sequence length="83" mass="9150">MRDERDDGQLPEPGPQPQGEPRRAGFWATFRAVLWSFLGVRRHDAYHRDATSLDPKLVVAVGLLAGLLFVLGLVTVVHFVVGA</sequence>
<evidence type="ECO:0000313" key="4">
    <source>
        <dbReference type="Proteomes" id="UP000601990"/>
    </source>
</evidence>
<feature type="transmembrane region" description="Helical" evidence="2">
    <location>
        <begin position="57"/>
        <end position="81"/>
    </location>
</feature>
<comment type="caution">
    <text evidence="3">The sequence shown here is derived from an EMBL/GenBank/DDBJ whole genome shotgun (WGS) entry which is preliminary data.</text>
</comment>
<evidence type="ECO:0000256" key="1">
    <source>
        <dbReference type="SAM" id="MobiDB-lite"/>
    </source>
</evidence>
<dbReference type="Pfam" id="PF11174">
    <property type="entry name" value="DUF2970"/>
    <property type="match status" value="1"/>
</dbReference>